<dbReference type="InterPro" id="IPR051542">
    <property type="entry name" value="Hydrogenase_cytochrome"/>
</dbReference>
<dbReference type="PANTHER" id="PTHR30485:SF2">
    <property type="entry name" value="BLL0597 PROTEIN"/>
    <property type="match status" value="1"/>
</dbReference>
<dbReference type="KEGG" id="xba:C7S18_14935"/>
<dbReference type="PANTHER" id="PTHR30485">
    <property type="entry name" value="NI/FE-HYDROGENASE 1 B-TYPE CYTOCHROME SUBUNIT"/>
    <property type="match status" value="1"/>
</dbReference>
<keyword evidence="4 6" id="KW-1133">Transmembrane helix</keyword>
<accession>A0A2P1PU83</accession>
<dbReference type="RefSeq" id="WP_106892324.1">
    <property type="nucleotide sequence ID" value="NZ_CP027860.1"/>
</dbReference>
<sequence>MSHVDKRWDVVVRGCHWAMVLLVVLMFATGQFGWLDIDWHAYFGYTLLAVLALRLSWGFIGPPSARFGSSLFGPSALLDYLRHFRQRKAGSYVAHNPLGALAVFALWGVLLVQGVTGLFSSDDIMFDGPLLQYLPGWESFATGLHHQLKIVLMVLVALHLLAITTYWFVKRENLVGPMLHGRAETAPVVPPAPTPTPDAGQLD</sequence>
<evidence type="ECO:0000259" key="7">
    <source>
        <dbReference type="Pfam" id="PF01292"/>
    </source>
</evidence>
<name>A0A2P1PU83_9GAMM</name>
<keyword evidence="3 6" id="KW-0812">Transmembrane</keyword>
<dbReference type="InterPro" id="IPR016174">
    <property type="entry name" value="Di-haem_cyt_TM"/>
</dbReference>
<evidence type="ECO:0000313" key="8">
    <source>
        <dbReference type="EMBL" id="AVP98403.1"/>
    </source>
</evidence>
<feature type="transmembrane region" description="Helical" evidence="6">
    <location>
        <begin position="92"/>
        <end position="112"/>
    </location>
</feature>
<reference evidence="8 9" key="2">
    <citation type="submission" date="2018-03" db="EMBL/GenBank/DDBJ databases">
        <authorList>
            <person name="Keele B.F."/>
        </authorList>
    </citation>
    <scope>NUCLEOTIDE SEQUENCE [LARGE SCALE GENOMIC DNA]</scope>
    <source>
        <strain evidence="8 9">D13</strain>
    </source>
</reference>
<evidence type="ECO:0000256" key="6">
    <source>
        <dbReference type="SAM" id="Phobius"/>
    </source>
</evidence>
<dbReference type="EMBL" id="CP027860">
    <property type="protein sequence ID" value="AVP98403.1"/>
    <property type="molecule type" value="Genomic_DNA"/>
</dbReference>
<evidence type="ECO:0000256" key="3">
    <source>
        <dbReference type="ARBA" id="ARBA00022692"/>
    </source>
</evidence>
<feature type="transmembrane region" description="Helical" evidence="6">
    <location>
        <begin position="150"/>
        <end position="169"/>
    </location>
</feature>
<feature type="domain" description="Cytochrome b561 bacterial/Ni-hydrogenase" evidence="7">
    <location>
        <begin position="7"/>
        <end position="181"/>
    </location>
</feature>
<evidence type="ECO:0000256" key="4">
    <source>
        <dbReference type="ARBA" id="ARBA00022989"/>
    </source>
</evidence>
<reference evidence="8 9" key="1">
    <citation type="submission" date="2018-03" db="EMBL/GenBank/DDBJ databases">
        <title>Ahniella affigens gen. nov., sp. nov., a gammaproteobacterium isolated from sandy soil near a stream.</title>
        <authorList>
            <person name="Ko Y."/>
            <person name="Kim J.-H."/>
        </authorList>
    </citation>
    <scope>NUCLEOTIDE SEQUENCE [LARGE SCALE GENOMIC DNA]</scope>
    <source>
        <strain evidence="8 9">D13</strain>
    </source>
</reference>
<dbReference type="Gene3D" id="1.20.950.20">
    <property type="entry name" value="Transmembrane di-heme cytochromes, Chain C"/>
    <property type="match status" value="1"/>
</dbReference>
<dbReference type="GO" id="GO:0005886">
    <property type="term" value="C:plasma membrane"/>
    <property type="evidence" value="ECO:0007669"/>
    <property type="project" value="UniProtKB-SubCell"/>
</dbReference>
<dbReference type="InterPro" id="IPR011577">
    <property type="entry name" value="Cyt_b561_bac/Ni-Hgenase"/>
</dbReference>
<gene>
    <name evidence="8" type="ORF">C7S18_14935</name>
</gene>
<comment type="subcellular location">
    <subcellularLocation>
        <location evidence="1">Cell membrane</location>
        <topology evidence="1">Multi-pass membrane protein</topology>
    </subcellularLocation>
</comment>
<dbReference type="GO" id="GO:0020037">
    <property type="term" value="F:heme binding"/>
    <property type="evidence" value="ECO:0007669"/>
    <property type="project" value="TreeGrafter"/>
</dbReference>
<dbReference type="Pfam" id="PF01292">
    <property type="entry name" value="Ni_hydr_CYTB"/>
    <property type="match status" value="1"/>
</dbReference>
<organism evidence="8 9">
    <name type="scientific">Ahniella affigens</name>
    <dbReference type="NCBI Taxonomy" id="2021234"/>
    <lineage>
        <taxon>Bacteria</taxon>
        <taxon>Pseudomonadati</taxon>
        <taxon>Pseudomonadota</taxon>
        <taxon>Gammaproteobacteria</taxon>
        <taxon>Lysobacterales</taxon>
        <taxon>Rhodanobacteraceae</taxon>
        <taxon>Ahniella</taxon>
    </lineage>
</organism>
<keyword evidence="2" id="KW-1003">Cell membrane</keyword>
<dbReference type="GO" id="GO:0009055">
    <property type="term" value="F:electron transfer activity"/>
    <property type="evidence" value="ECO:0007669"/>
    <property type="project" value="InterPro"/>
</dbReference>
<dbReference type="SUPFAM" id="SSF81342">
    <property type="entry name" value="Transmembrane di-heme cytochromes"/>
    <property type="match status" value="1"/>
</dbReference>
<proteinExistence type="predicted"/>
<evidence type="ECO:0000256" key="2">
    <source>
        <dbReference type="ARBA" id="ARBA00022475"/>
    </source>
</evidence>
<dbReference type="AlphaFoldDB" id="A0A2P1PU83"/>
<protein>
    <recommendedName>
        <fullName evidence="7">Cytochrome b561 bacterial/Ni-hydrogenase domain-containing protein</fullName>
    </recommendedName>
</protein>
<dbReference type="GO" id="GO:0022904">
    <property type="term" value="P:respiratory electron transport chain"/>
    <property type="evidence" value="ECO:0007669"/>
    <property type="project" value="InterPro"/>
</dbReference>
<dbReference type="Proteomes" id="UP000241074">
    <property type="component" value="Chromosome"/>
</dbReference>
<evidence type="ECO:0000256" key="1">
    <source>
        <dbReference type="ARBA" id="ARBA00004651"/>
    </source>
</evidence>
<evidence type="ECO:0000256" key="5">
    <source>
        <dbReference type="ARBA" id="ARBA00023136"/>
    </source>
</evidence>
<feature type="transmembrane region" description="Helical" evidence="6">
    <location>
        <begin position="12"/>
        <end position="35"/>
    </location>
</feature>
<dbReference type="OrthoDB" id="196472at2"/>
<keyword evidence="9" id="KW-1185">Reference proteome</keyword>
<evidence type="ECO:0000313" key="9">
    <source>
        <dbReference type="Proteomes" id="UP000241074"/>
    </source>
</evidence>
<feature type="transmembrane region" description="Helical" evidence="6">
    <location>
        <begin position="41"/>
        <end position="60"/>
    </location>
</feature>
<keyword evidence="5 6" id="KW-0472">Membrane</keyword>